<dbReference type="EMBL" id="JAAGOA010000019">
    <property type="protein sequence ID" value="NEE03097.1"/>
    <property type="molecule type" value="Genomic_DNA"/>
</dbReference>
<dbReference type="InterPro" id="IPR032808">
    <property type="entry name" value="DoxX"/>
</dbReference>
<feature type="transmembrane region" description="Helical" evidence="7">
    <location>
        <begin position="12"/>
        <end position="28"/>
    </location>
</feature>
<evidence type="ECO:0000256" key="1">
    <source>
        <dbReference type="ARBA" id="ARBA00004651"/>
    </source>
</evidence>
<sequence length="150" mass="15208">MFRSPIVRDVALLLARVGVGAVFVAHGWQKLSDVGVDNVAAGFEQMDVPLATASAWFAALVELVGGAALMLGLVTPLAGLLLVVDMVGAYIFAHAGNGMFIDQGGAELVLALGAASLIFAGLGGGRLSLDHVIAPRLGLTKRATAGASSR</sequence>
<gene>
    <name evidence="8" type="ORF">G1H10_23310</name>
</gene>
<comment type="similarity">
    <text evidence="2">Belongs to the DoxX family.</text>
</comment>
<keyword evidence="4 7" id="KW-0812">Transmembrane</keyword>
<keyword evidence="3" id="KW-1003">Cell membrane</keyword>
<dbReference type="Proteomes" id="UP000475214">
    <property type="component" value="Unassembled WGS sequence"/>
</dbReference>
<reference evidence="8 9" key="1">
    <citation type="submission" date="2020-02" db="EMBL/GenBank/DDBJ databases">
        <authorList>
            <person name="Li X.-J."/>
            <person name="Han X.-M."/>
        </authorList>
    </citation>
    <scope>NUCLEOTIDE SEQUENCE [LARGE SCALE GENOMIC DNA]</scope>
    <source>
        <strain evidence="8 9">CCTCC AB 2017055</strain>
    </source>
</reference>
<feature type="transmembrane region" description="Helical" evidence="7">
    <location>
        <begin position="77"/>
        <end position="96"/>
    </location>
</feature>
<comment type="caution">
    <text evidence="8">The sequence shown here is derived from an EMBL/GenBank/DDBJ whole genome shotgun (WGS) entry which is preliminary data.</text>
</comment>
<name>A0A6L9SDB5_9ACTN</name>
<dbReference type="RefSeq" id="WP_163742317.1">
    <property type="nucleotide sequence ID" value="NZ_JAAGOA010000019.1"/>
</dbReference>
<evidence type="ECO:0000256" key="2">
    <source>
        <dbReference type="ARBA" id="ARBA00006679"/>
    </source>
</evidence>
<proteinExistence type="inferred from homology"/>
<dbReference type="AlphaFoldDB" id="A0A6L9SDB5"/>
<dbReference type="PANTHER" id="PTHR33452:SF1">
    <property type="entry name" value="INNER MEMBRANE PROTEIN YPHA-RELATED"/>
    <property type="match status" value="1"/>
</dbReference>
<evidence type="ECO:0000256" key="7">
    <source>
        <dbReference type="SAM" id="Phobius"/>
    </source>
</evidence>
<dbReference type="GO" id="GO:0005886">
    <property type="term" value="C:plasma membrane"/>
    <property type="evidence" value="ECO:0007669"/>
    <property type="project" value="UniProtKB-SubCell"/>
</dbReference>
<evidence type="ECO:0000256" key="3">
    <source>
        <dbReference type="ARBA" id="ARBA00022475"/>
    </source>
</evidence>
<keyword evidence="6 7" id="KW-0472">Membrane</keyword>
<comment type="subcellular location">
    <subcellularLocation>
        <location evidence="1">Cell membrane</location>
        <topology evidence="1">Multi-pass membrane protein</topology>
    </subcellularLocation>
</comment>
<feature type="transmembrane region" description="Helical" evidence="7">
    <location>
        <begin position="48"/>
        <end position="70"/>
    </location>
</feature>
<accession>A0A6L9SDB5</accession>
<feature type="transmembrane region" description="Helical" evidence="7">
    <location>
        <begin position="108"/>
        <end position="129"/>
    </location>
</feature>
<evidence type="ECO:0000313" key="9">
    <source>
        <dbReference type="Proteomes" id="UP000475214"/>
    </source>
</evidence>
<evidence type="ECO:0000256" key="4">
    <source>
        <dbReference type="ARBA" id="ARBA00022692"/>
    </source>
</evidence>
<keyword evidence="5 7" id="KW-1133">Transmembrane helix</keyword>
<organism evidence="8 9">
    <name type="scientific">Phytoactinopolyspora halotolerans</name>
    <dbReference type="NCBI Taxonomy" id="1981512"/>
    <lineage>
        <taxon>Bacteria</taxon>
        <taxon>Bacillati</taxon>
        <taxon>Actinomycetota</taxon>
        <taxon>Actinomycetes</taxon>
        <taxon>Jiangellales</taxon>
        <taxon>Jiangellaceae</taxon>
        <taxon>Phytoactinopolyspora</taxon>
    </lineage>
</organism>
<keyword evidence="9" id="KW-1185">Reference proteome</keyword>
<evidence type="ECO:0000313" key="8">
    <source>
        <dbReference type="EMBL" id="NEE03097.1"/>
    </source>
</evidence>
<dbReference type="Pfam" id="PF07681">
    <property type="entry name" value="DoxX"/>
    <property type="match status" value="1"/>
</dbReference>
<evidence type="ECO:0000256" key="5">
    <source>
        <dbReference type="ARBA" id="ARBA00022989"/>
    </source>
</evidence>
<evidence type="ECO:0000256" key="6">
    <source>
        <dbReference type="ARBA" id="ARBA00023136"/>
    </source>
</evidence>
<dbReference type="PANTHER" id="PTHR33452">
    <property type="entry name" value="OXIDOREDUCTASE CATD-RELATED"/>
    <property type="match status" value="1"/>
</dbReference>
<dbReference type="InterPro" id="IPR051907">
    <property type="entry name" value="DoxX-like_oxidoreductase"/>
</dbReference>
<protein>
    <submittedName>
        <fullName evidence="8">DoxX family protein</fullName>
    </submittedName>
</protein>